<organism evidence="5 6">
    <name type="scientific">Lawsonibacter hominis</name>
    <dbReference type="NCBI Taxonomy" id="2763053"/>
    <lineage>
        <taxon>Bacteria</taxon>
        <taxon>Bacillati</taxon>
        <taxon>Bacillota</taxon>
        <taxon>Clostridia</taxon>
        <taxon>Eubacteriales</taxon>
        <taxon>Oscillospiraceae</taxon>
        <taxon>Lawsonibacter</taxon>
    </lineage>
</organism>
<evidence type="ECO:0000259" key="4">
    <source>
        <dbReference type="PROSITE" id="PS50949"/>
    </source>
</evidence>
<dbReference type="InterPro" id="IPR036388">
    <property type="entry name" value="WH-like_DNA-bd_sf"/>
</dbReference>
<dbReference type="PANTHER" id="PTHR44846:SF1">
    <property type="entry name" value="MANNOSYL-D-GLYCERATE TRANSPORT_METABOLISM SYSTEM REPRESSOR MNGR-RELATED"/>
    <property type="match status" value="1"/>
</dbReference>
<keyword evidence="3" id="KW-0804">Transcription</keyword>
<dbReference type="EMBL" id="JACOPP010000003">
    <property type="protein sequence ID" value="MBC5732713.1"/>
    <property type="molecule type" value="Genomic_DNA"/>
</dbReference>
<dbReference type="GO" id="GO:0045892">
    <property type="term" value="P:negative regulation of DNA-templated transcription"/>
    <property type="evidence" value="ECO:0007669"/>
    <property type="project" value="TreeGrafter"/>
</dbReference>
<dbReference type="InterPro" id="IPR011663">
    <property type="entry name" value="UTRA"/>
</dbReference>
<dbReference type="SUPFAM" id="SSF46785">
    <property type="entry name" value="Winged helix' DNA-binding domain"/>
    <property type="match status" value="1"/>
</dbReference>
<keyword evidence="2" id="KW-0238">DNA-binding</keyword>
<dbReference type="Gene3D" id="1.10.10.10">
    <property type="entry name" value="Winged helix-like DNA-binding domain superfamily/Winged helix DNA-binding domain"/>
    <property type="match status" value="1"/>
</dbReference>
<accession>A0A8J6JBH6</accession>
<dbReference type="InterPro" id="IPR036390">
    <property type="entry name" value="WH_DNA-bd_sf"/>
</dbReference>
<dbReference type="AlphaFoldDB" id="A0A8J6JBH6"/>
<dbReference type="SMART" id="SM00866">
    <property type="entry name" value="UTRA"/>
    <property type="match status" value="1"/>
</dbReference>
<dbReference type="SMART" id="SM00345">
    <property type="entry name" value="HTH_GNTR"/>
    <property type="match status" value="1"/>
</dbReference>
<dbReference type="InterPro" id="IPR028978">
    <property type="entry name" value="Chorismate_lyase_/UTRA_dom_sf"/>
</dbReference>
<dbReference type="PROSITE" id="PS50949">
    <property type="entry name" value="HTH_GNTR"/>
    <property type="match status" value="1"/>
</dbReference>
<gene>
    <name evidence="5" type="ORF">H8S57_03085</name>
</gene>
<protein>
    <submittedName>
        <fullName evidence="5">GntR family transcriptional regulator</fullName>
    </submittedName>
</protein>
<keyword evidence="6" id="KW-1185">Reference proteome</keyword>
<reference evidence="5" key="1">
    <citation type="submission" date="2020-08" db="EMBL/GenBank/DDBJ databases">
        <title>Genome public.</title>
        <authorList>
            <person name="Liu C."/>
            <person name="Sun Q."/>
        </authorList>
    </citation>
    <scope>NUCLEOTIDE SEQUENCE</scope>
    <source>
        <strain evidence="5">NSJ-51</strain>
    </source>
</reference>
<dbReference type="RefSeq" id="WP_186906618.1">
    <property type="nucleotide sequence ID" value="NZ_JACOPP010000003.1"/>
</dbReference>
<sequence>MVDKVRRYTPRPRQAAQEAIEAYIIRNQMKGNDKFPPERTMCQMWGLNRSTLRSTLARMVSDGRVHAVQGSGTCFTPRVDRVLQDLKSFTQYAADLGMKPETRLLGLSMVECDKQLARRFQRVLGERLYRVIRLRMLDGTPLMIETAYIPAALTPGLEERDLVGGSLFAVMEENYHLIMHHGYERISITTTTPEEADYLGTAAGVPAFWIVSEVYGDDGSLIEYCRTIGRCDRMQMSSTLYWIGGGDEG</sequence>
<evidence type="ECO:0000313" key="6">
    <source>
        <dbReference type="Proteomes" id="UP000661435"/>
    </source>
</evidence>
<dbReference type="PANTHER" id="PTHR44846">
    <property type="entry name" value="MANNOSYL-D-GLYCERATE TRANSPORT/METABOLISM SYSTEM REPRESSOR MNGR-RELATED"/>
    <property type="match status" value="1"/>
</dbReference>
<evidence type="ECO:0000256" key="2">
    <source>
        <dbReference type="ARBA" id="ARBA00023125"/>
    </source>
</evidence>
<proteinExistence type="predicted"/>
<feature type="domain" description="HTH gntR-type" evidence="4">
    <location>
        <begin position="10"/>
        <end position="78"/>
    </location>
</feature>
<dbReference type="Proteomes" id="UP000661435">
    <property type="component" value="Unassembled WGS sequence"/>
</dbReference>
<evidence type="ECO:0000256" key="3">
    <source>
        <dbReference type="ARBA" id="ARBA00023163"/>
    </source>
</evidence>
<evidence type="ECO:0000313" key="5">
    <source>
        <dbReference type="EMBL" id="MBC5732713.1"/>
    </source>
</evidence>
<keyword evidence="1" id="KW-0805">Transcription regulation</keyword>
<name>A0A8J6JBH6_9FIRM</name>
<dbReference type="Pfam" id="PF00392">
    <property type="entry name" value="GntR"/>
    <property type="match status" value="1"/>
</dbReference>
<dbReference type="InterPro" id="IPR050679">
    <property type="entry name" value="Bact_HTH_transcr_reg"/>
</dbReference>
<comment type="caution">
    <text evidence="5">The sequence shown here is derived from an EMBL/GenBank/DDBJ whole genome shotgun (WGS) entry which is preliminary data.</text>
</comment>
<dbReference type="InterPro" id="IPR000524">
    <property type="entry name" value="Tscrpt_reg_HTH_GntR"/>
</dbReference>
<dbReference type="Pfam" id="PF07702">
    <property type="entry name" value="UTRA"/>
    <property type="match status" value="1"/>
</dbReference>
<evidence type="ECO:0000256" key="1">
    <source>
        <dbReference type="ARBA" id="ARBA00023015"/>
    </source>
</evidence>
<dbReference type="GO" id="GO:0003677">
    <property type="term" value="F:DNA binding"/>
    <property type="evidence" value="ECO:0007669"/>
    <property type="project" value="UniProtKB-KW"/>
</dbReference>
<dbReference type="GO" id="GO:0003700">
    <property type="term" value="F:DNA-binding transcription factor activity"/>
    <property type="evidence" value="ECO:0007669"/>
    <property type="project" value="InterPro"/>
</dbReference>
<dbReference type="Gene3D" id="3.40.1410.10">
    <property type="entry name" value="Chorismate lyase-like"/>
    <property type="match status" value="1"/>
</dbReference>
<dbReference type="SUPFAM" id="SSF64288">
    <property type="entry name" value="Chorismate lyase-like"/>
    <property type="match status" value="1"/>
</dbReference>